<dbReference type="PANTHER" id="PTHR30408">
    <property type="entry name" value="TYPE-1 RESTRICTION ENZYME ECOKI SPECIFICITY PROTEIN"/>
    <property type="match status" value="1"/>
</dbReference>
<evidence type="ECO:0000256" key="3">
    <source>
        <dbReference type="ARBA" id="ARBA00023125"/>
    </source>
</evidence>
<evidence type="ECO:0000313" key="5">
    <source>
        <dbReference type="EMBL" id="MFD2518252.1"/>
    </source>
</evidence>
<dbReference type="GO" id="GO:0016787">
    <property type="term" value="F:hydrolase activity"/>
    <property type="evidence" value="ECO:0007669"/>
    <property type="project" value="UniProtKB-KW"/>
</dbReference>
<dbReference type="CDD" id="cd17244">
    <property type="entry name" value="RMtype1_S_Apa101655I-TRD2-CR2_like"/>
    <property type="match status" value="1"/>
</dbReference>
<keyword evidence="5" id="KW-0255">Endonuclease</keyword>
<protein>
    <submittedName>
        <fullName evidence="5">Restriction endonuclease subunit S</fullName>
        <ecNumber evidence="5">3.1.21.-</ecNumber>
    </submittedName>
</protein>
<dbReference type="RefSeq" id="WP_380752021.1">
    <property type="nucleotide sequence ID" value="NZ_JBHULT010000009.1"/>
</dbReference>
<evidence type="ECO:0000256" key="1">
    <source>
        <dbReference type="ARBA" id="ARBA00010923"/>
    </source>
</evidence>
<dbReference type="EC" id="3.1.21.-" evidence="5"/>
<dbReference type="SUPFAM" id="SSF116734">
    <property type="entry name" value="DNA methylase specificity domain"/>
    <property type="match status" value="2"/>
</dbReference>
<dbReference type="GO" id="GO:0004519">
    <property type="term" value="F:endonuclease activity"/>
    <property type="evidence" value="ECO:0007669"/>
    <property type="project" value="UniProtKB-KW"/>
</dbReference>
<sequence>MESKNWTSDKLENLCDIILGRTPSRNKNEYWGKGIDWVSISDMKQKLIFSTKEQITVIGAEKSRSRLIKKGTLLMSFKLSIGKLAFAGKDLYTNEAIAALPIKDNNKINNEYLYYLLQNIPLIGGNQAVMGKTLNKTSLQKLQIPYPKSIEKQKRIAQVLSDCEDLIAKRKESIALLDDLVKSTFLEMFGDPVRNVKNFELVPLATLGTIDRGVSKHRPRNAPELLGGVHPLIQTGDVSNSNTYITSFSSTYSDLGLKQSKKWPIGTLCITIAANIAKTSILSFEACFPDSVVGFIVNKESNNLYVHHLFSFFQRILETNAPAAAQKNINLKILRNLKVPKPPRKLQTEFAGKISEIEELKNLYQFHLLELNNFYNRLSQDAFKRELDLDRIELKTTEINTNFSFDIDEVKISVEKPSKNNISKKKLAEIIFSSFGKNDFSIDTLRSLISEKYEKQSTEELKSLLKDLLESNQIEQTYNQKEKQIKFRVANEA</sequence>
<dbReference type="InterPro" id="IPR044946">
    <property type="entry name" value="Restrct_endonuc_typeI_TRD_sf"/>
</dbReference>
<evidence type="ECO:0000313" key="6">
    <source>
        <dbReference type="Proteomes" id="UP001597468"/>
    </source>
</evidence>
<keyword evidence="5" id="KW-0540">Nuclease</keyword>
<accession>A0ABW5IYW5</accession>
<gene>
    <name evidence="5" type="ORF">ACFSTG_10140</name>
</gene>
<keyword evidence="3" id="KW-0238">DNA-binding</keyword>
<dbReference type="Proteomes" id="UP001597468">
    <property type="component" value="Unassembled WGS sequence"/>
</dbReference>
<dbReference type="InterPro" id="IPR000055">
    <property type="entry name" value="Restrct_endonuc_typeI_TRD"/>
</dbReference>
<dbReference type="CDD" id="cd17282">
    <property type="entry name" value="RMtype1_S_Eco16444ORF1681_TRD1-CR1_like"/>
    <property type="match status" value="1"/>
</dbReference>
<evidence type="ECO:0000256" key="2">
    <source>
        <dbReference type="ARBA" id="ARBA00022747"/>
    </source>
</evidence>
<name>A0ABW5IYW5_9FLAO</name>
<comment type="caution">
    <text evidence="5">The sequence shown here is derived from an EMBL/GenBank/DDBJ whole genome shotgun (WGS) entry which is preliminary data.</text>
</comment>
<keyword evidence="5" id="KW-0378">Hydrolase</keyword>
<reference evidence="6" key="1">
    <citation type="journal article" date="2019" name="Int. J. Syst. Evol. Microbiol.">
        <title>The Global Catalogue of Microorganisms (GCM) 10K type strain sequencing project: providing services to taxonomists for standard genome sequencing and annotation.</title>
        <authorList>
            <consortium name="The Broad Institute Genomics Platform"/>
            <consortium name="The Broad Institute Genome Sequencing Center for Infectious Disease"/>
            <person name="Wu L."/>
            <person name="Ma J."/>
        </authorList>
    </citation>
    <scope>NUCLEOTIDE SEQUENCE [LARGE SCALE GENOMIC DNA]</scope>
    <source>
        <strain evidence="6">KCTC 42585</strain>
    </source>
</reference>
<dbReference type="InterPro" id="IPR052021">
    <property type="entry name" value="Type-I_RS_S_subunit"/>
</dbReference>
<organism evidence="5 6">
    <name type="scientific">Salinimicrobium flavum</name>
    <dbReference type="NCBI Taxonomy" id="1737065"/>
    <lineage>
        <taxon>Bacteria</taxon>
        <taxon>Pseudomonadati</taxon>
        <taxon>Bacteroidota</taxon>
        <taxon>Flavobacteriia</taxon>
        <taxon>Flavobacteriales</taxon>
        <taxon>Flavobacteriaceae</taxon>
        <taxon>Salinimicrobium</taxon>
    </lineage>
</organism>
<feature type="domain" description="Type I restriction modification DNA specificity" evidence="4">
    <location>
        <begin position="215"/>
        <end position="359"/>
    </location>
</feature>
<evidence type="ECO:0000259" key="4">
    <source>
        <dbReference type="Pfam" id="PF01420"/>
    </source>
</evidence>
<dbReference type="EMBL" id="JBHULT010000009">
    <property type="protein sequence ID" value="MFD2518252.1"/>
    <property type="molecule type" value="Genomic_DNA"/>
</dbReference>
<dbReference type="Gene3D" id="3.90.220.20">
    <property type="entry name" value="DNA methylase specificity domains"/>
    <property type="match status" value="2"/>
</dbReference>
<dbReference type="Pfam" id="PF01420">
    <property type="entry name" value="Methylase_S"/>
    <property type="match status" value="2"/>
</dbReference>
<keyword evidence="2" id="KW-0680">Restriction system</keyword>
<keyword evidence="6" id="KW-1185">Reference proteome</keyword>
<comment type="similarity">
    <text evidence="1">Belongs to the type-I restriction system S methylase family.</text>
</comment>
<feature type="domain" description="Type I restriction modification DNA specificity" evidence="4">
    <location>
        <begin position="4"/>
        <end position="174"/>
    </location>
</feature>
<dbReference type="PANTHER" id="PTHR30408:SF12">
    <property type="entry name" value="TYPE I RESTRICTION ENZYME MJAVIII SPECIFICITY SUBUNIT"/>
    <property type="match status" value="1"/>
</dbReference>
<proteinExistence type="inferred from homology"/>